<feature type="region of interest" description="Disordered" evidence="1">
    <location>
        <begin position="46"/>
        <end position="69"/>
    </location>
</feature>
<accession>A0ABR0BAB8</accession>
<proteinExistence type="predicted"/>
<keyword evidence="4" id="KW-1185">Reference proteome</keyword>
<dbReference type="SUPFAM" id="SSF55469">
    <property type="entry name" value="FMN-dependent nitroreductase-like"/>
    <property type="match status" value="1"/>
</dbReference>
<sequence>MRGKLVGVPTIARLRHRLRPAKRRIGEQAPISPSLLADPRYLAAHEQTRRQVPRPNLPRSPHLQQLHGRPVSDDDIRAIYELAKFGPTAANTSPARFLWVRSAEAKEKLRPTLAAGNVDKTMKAPATVIVAADYEFYEQLPKLFPHADARSWYVGNDASIDATAKQSGSLQAAYLIIAARASASIAARWAASTPAPSTRRSLLARSGSRRS</sequence>
<evidence type="ECO:0000256" key="1">
    <source>
        <dbReference type="SAM" id="MobiDB-lite"/>
    </source>
</evidence>
<dbReference type="PANTHER" id="PTHR43543:SF1">
    <property type="entry name" value="MALONIC SEMIALDEHYDE REDUCTASE RUTE-RELATED"/>
    <property type="match status" value="1"/>
</dbReference>
<dbReference type="EMBL" id="JAOYFB010000044">
    <property type="protein sequence ID" value="KAK4045529.1"/>
    <property type="molecule type" value="Genomic_DNA"/>
</dbReference>
<feature type="domain" description="Nitroreductase" evidence="2">
    <location>
        <begin position="67"/>
        <end position="178"/>
    </location>
</feature>
<comment type="caution">
    <text evidence="3">The sequence shown here is derived from an EMBL/GenBank/DDBJ whole genome shotgun (WGS) entry which is preliminary data.</text>
</comment>
<dbReference type="NCBIfam" id="NF003768">
    <property type="entry name" value="PRK05365.1"/>
    <property type="match status" value="1"/>
</dbReference>
<dbReference type="InterPro" id="IPR029479">
    <property type="entry name" value="Nitroreductase"/>
</dbReference>
<dbReference type="Gene3D" id="3.40.109.10">
    <property type="entry name" value="NADH Oxidase"/>
    <property type="match status" value="1"/>
</dbReference>
<gene>
    <name evidence="3" type="ORF">OUZ56_033153</name>
</gene>
<dbReference type="InterPro" id="IPR050461">
    <property type="entry name" value="Nitroreductase_HadB/RutE"/>
</dbReference>
<evidence type="ECO:0000259" key="2">
    <source>
        <dbReference type="Pfam" id="PF00881"/>
    </source>
</evidence>
<protein>
    <recommendedName>
        <fullName evidence="2">Nitroreductase domain-containing protein</fullName>
    </recommendedName>
</protein>
<evidence type="ECO:0000313" key="3">
    <source>
        <dbReference type="EMBL" id="KAK4045529.1"/>
    </source>
</evidence>
<name>A0ABR0BAB8_9CRUS</name>
<evidence type="ECO:0000313" key="4">
    <source>
        <dbReference type="Proteomes" id="UP001234178"/>
    </source>
</evidence>
<reference evidence="3 4" key="1">
    <citation type="journal article" date="2023" name="Nucleic Acids Res.">
        <title>The hologenome of Daphnia magna reveals possible DNA methylation and microbiome-mediated evolution of the host genome.</title>
        <authorList>
            <person name="Chaturvedi A."/>
            <person name="Li X."/>
            <person name="Dhandapani V."/>
            <person name="Marshall H."/>
            <person name="Kissane S."/>
            <person name="Cuenca-Cambronero M."/>
            <person name="Asole G."/>
            <person name="Calvet F."/>
            <person name="Ruiz-Romero M."/>
            <person name="Marangio P."/>
            <person name="Guigo R."/>
            <person name="Rago D."/>
            <person name="Mirbahai L."/>
            <person name="Eastwood N."/>
            <person name="Colbourne J.K."/>
            <person name="Zhou J."/>
            <person name="Mallon E."/>
            <person name="Orsini L."/>
        </authorList>
    </citation>
    <scope>NUCLEOTIDE SEQUENCE [LARGE SCALE GENOMIC DNA]</scope>
    <source>
        <strain evidence="3">LRV0_1</strain>
    </source>
</reference>
<dbReference type="Proteomes" id="UP001234178">
    <property type="component" value="Unassembled WGS sequence"/>
</dbReference>
<dbReference type="Pfam" id="PF00881">
    <property type="entry name" value="Nitroreductase"/>
    <property type="match status" value="1"/>
</dbReference>
<dbReference type="PANTHER" id="PTHR43543">
    <property type="entry name" value="MALONIC SEMIALDEHYDE REDUCTASE RUTE-RELATED"/>
    <property type="match status" value="1"/>
</dbReference>
<organism evidence="3 4">
    <name type="scientific">Daphnia magna</name>
    <dbReference type="NCBI Taxonomy" id="35525"/>
    <lineage>
        <taxon>Eukaryota</taxon>
        <taxon>Metazoa</taxon>
        <taxon>Ecdysozoa</taxon>
        <taxon>Arthropoda</taxon>
        <taxon>Crustacea</taxon>
        <taxon>Branchiopoda</taxon>
        <taxon>Diplostraca</taxon>
        <taxon>Cladocera</taxon>
        <taxon>Anomopoda</taxon>
        <taxon>Daphniidae</taxon>
        <taxon>Daphnia</taxon>
    </lineage>
</organism>
<dbReference type="InterPro" id="IPR000415">
    <property type="entry name" value="Nitroreductase-like"/>
</dbReference>